<dbReference type="InterPro" id="IPR009651">
    <property type="entry name" value="Met_g_lyase_put"/>
</dbReference>
<dbReference type="Proteomes" id="UP001144256">
    <property type="component" value="Unassembled WGS sequence"/>
</dbReference>
<dbReference type="Gene3D" id="3.90.1150.60">
    <property type="entry name" value="Methioning gamme-lyase, C-terminal domain"/>
    <property type="match status" value="1"/>
</dbReference>
<evidence type="ECO:0000313" key="2">
    <source>
        <dbReference type="Proteomes" id="UP001144256"/>
    </source>
</evidence>
<evidence type="ECO:0000313" key="1">
    <source>
        <dbReference type="EMBL" id="GKX30130.1"/>
    </source>
</evidence>
<accession>A0A9W5YA33</accession>
<proteinExistence type="predicted"/>
<dbReference type="PANTHER" id="PTHR46658">
    <property type="entry name" value="CYS OR MET METABOLISM PYRIDOXAL-PHOSPHATE-DEPENDENT ENZYME"/>
    <property type="match status" value="1"/>
</dbReference>
<sequence length="429" mass="46970">MTNFLQKMYQKQNISEEVYNFCQEIENGLIDRFKDVDEIAEYNQLKVLSAMRENRVSDVHFAATTGYGYNDLGRDTLESVYASVFNAEAALVRPQLISGTHALTVALAANLRPGDEILSPVGKVYDTLEEVIGIRETRGSLSEYDITYNQVDMIENKSIDFDGIRNAINDRTKLVTIQRSKGYDTRPTLSVNQIGEIISCVKGVRSDIICMVDNCYGEFVEKIEPTDLGADMIVGSLIKNPGGGLAPIGGYIVGKEEYIENCAVRLTAPGLGKEIGATLGLNQQFFQGLFMSPQIVAGALKGAIFAANVFQKLGYEVIPDKDESRHDIIQAINLGSPEAIIAFCQGIQAASPVDSYVTPEPWDMPGYDSEVIMAAGAFVQGSSIELSADAPIKPPYTVFFQGGLSWHHAKFGIMTALQRMIDNKSVTIE</sequence>
<reference evidence="1" key="1">
    <citation type="submission" date="2022-06" db="EMBL/GenBank/DDBJ databases">
        <title>Vallitalea longa sp. nov., an anaerobic bacterium isolated from marine sediment.</title>
        <authorList>
            <person name="Hirano S."/>
            <person name="Terahara T."/>
            <person name="Mori K."/>
            <person name="Hamada M."/>
            <person name="Matsumoto R."/>
            <person name="Kobayashi T."/>
        </authorList>
    </citation>
    <scope>NUCLEOTIDE SEQUENCE</scope>
    <source>
        <strain evidence="1">SH18-1</strain>
    </source>
</reference>
<evidence type="ECO:0008006" key="3">
    <source>
        <dbReference type="Google" id="ProtNLM"/>
    </source>
</evidence>
<name>A0A9W5YA33_9FIRM</name>
<dbReference type="PANTHER" id="PTHR46658:SF1">
    <property type="entry name" value="CYS OR MET METABOLISM PYRIDOXAL-PHOSPHATE-DEPENDENT ENZYME"/>
    <property type="match status" value="1"/>
</dbReference>
<dbReference type="Pfam" id="PF06838">
    <property type="entry name" value="Met_gamma_lyase"/>
    <property type="match status" value="1"/>
</dbReference>
<keyword evidence="2" id="KW-1185">Reference proteome</keyword>
<organism evidence="1 2">
    <name type="scientific">Vallitalea longa</name>
    <dbReference type="NCBI Taxonomy" id="2936439"/>
    <lineage>
        <taxon>Bacteria</taxon>
        <taxon>Bacillati</taxon>
        <taxon>Bacillota</taxon>
        <taxon>Clostridia</taxon>
        <taxon>Lachnospirales</taxon>
        <taxon>Vallitaleaceae</taxon>
        <taxon>Vallitalea</taxon>
    </lineage>
</organism>
<dbReference type="AlphaFoldDB" id="A0A9W5YA33"/>
<protein>
    <recommendedName>
        <fullName evidence="3">Aluminum resistance protein</fullName>
    </recommendedName>
</protein>
<dbReference type="SUPFAM" id="SSF53383">
    <property type="entry name" value="PLP-dependent transferases"/>
    <property type="match status" value="1"/>
</dbReference>
<dbReference type="RefSeq" id="WP_281816040.1">
    <property type="nucleotide sequence ID" value="NZ_BRLB01000007.1"/>
</dbReference>
<gene>
    <name evidence="1" type="ORF">SH1V18_26100</name>
</gene>
<dbReference type="Gene3D" id="3.40.640.10">
    <property type="entry name" value="Type I PLP-dependent aspartate aminotransferase-like (Major domain)"/>
    <property type="match status" value="1"/>
</dbReference>
<dbReference type="InterPro" id="IPR015421">
    <property type="entry name" value="PyrdxlP-dep_Trfase_major"/>
</dbReference>
<dbReference type="EMBL" id="BRLB01000007">
    <property type="protein sequence ID" value="GKX30130.1"/>
    <property type="molecule type" value="Genomic_DNA"/>
</dbReference>
<dbReference type="InterPro" id="IPR015424">
    <property type="entry name" value="PyrdxlP-dep_Trfase"/>
</dbReference>
<comment type="caution">
    <text evidence="1">The sequence shown here is derived from an EMBL/GenBank/DDBJ whole genome shotgun (WGS) entry which is preliminary data.</text>
</comment>